<dbReference type="Proteomes" id="UP001054854">
    <property type="component" value="Unassembled WGS sequence"/>
</dbReference>
<sequence length="89" mass="9202">MISRLMRSWMSFVIPRERACAATATSDPNSLAAVARGDQSGEVRIRYPPCALAGGGGHDAAVLVVAELSAGAVLHARVPGRDFAAPADL</sequence>
<name>A0ABQ3TXD0_STRHY</name>
<evidence type="ECO:0000313" key="1">
    <source>
        <dbReference type="EMBL" id="GHJ27995.1"/>
    </source>
</evidence>
<keyword evidence="2" id="KW-1185">Reference proteome</keyword>
<proteinExistence type="predicted"/>
<organism evidence="1 2">
    <name type="scientific">Streptomyces hygroscopicus</name>
    <dbReference type="NCBI Taxonomy" id="1912"/>
    <lineage>
        <taxon>Bacteria</taxon>
        <taxon>Bacillati</taxon>
        <taxon>Actinomycetota</taxon>
        <taxon>Actinomycetes</taxon>
        <taxon>Kitasatosporales</taxon>
        <taxon>Streptomycetaceae</taxon>
        <taxon>Streptomyces</taxon>
        <taxon>Streptomyces violaceusniger group</taxon>
    </lineage>
</organism>
<dbReference type="EMBL" id="BNEK01000003">
    <property type="protein sequence ID" value="GHJ27995.1"/>
    <property type="molecule type" value="Genomic_DNA"/>
</dbReference>
<protein>
    <submittedName>
        <fullName evidence="1">Uncharacterized protein</fullName>
    </submittedName>
</protein>
<accession>A0ABQ3TXD0</accession>
<evidence type="ECO:0000313" key="2">
    <source>
        <dbReference type="Proteomes" id="UP001054854"/>
    </source>
</evidence>
<gene>
    <name evidence="1" type="ORF">TPA0910_24280</name>
</gene>
<comment type="caution">
    <text evidence="1">The sequence shown here is derived from an EMBL/GenBank/DDBJ whole genome shotgun (WGS) entry which is preliminary data.</text>
</comment>
<reference evidence="1" key="1">
    <citation type="submission" date="2024-05" db="EMBL/GenBank/DDBJ databases">
        <title>Whole genome shotgun sequence of Streptomyces hygroscopicus NBRC 113678.</title>
        <authorList>
            <person name="Komaki H."/>
            <person name="Tamura T."/>
        </authorList>
    </citation>
    <scope>NUCLEOTIDE SEQUENCE</scope>
    <source>
        <strain evidence="1">N11-34</strain>
    </source>
</reference>